<evidence type="ECO:0000256" key="1">
    <source>
        <dbReference type="ARBA" id="ARBA00009437"/>
    </source>
</evidence>
<dbReference type="Pfam" id="PF03466">
    <property type="entry name" value="LysR_substrate"/>
    <property type="match status" value="1"/>
</dbReference>
<accession>A0ABV2D261</accession>
<feature type="domain" description="LysR substrate-binding" evidence="2">
    <location>
        <begin position="8"/>
        <end position="101"/>
    </location>
</feature>
<evidence type="ECO:0000313" key="4">
    <source>
        <dbReference type="Proteomes" id="UP001548713"/>
    </source>
</evidence>
<comment type="caution">
    <text evidence="3">The sequence shown here is derived from an EMBL/GenBank/DDBJ whole genome shotgun (WGS) entry which is preliminary data.</text>
</comment>
<dbReference type="Gene3D" id="3.40.190.10">
    <property type="entry name" value="Periplasmic binding protein-like II"/>
    <property type="match status" value="1"/>
</dbReference>
<name>A0ABV2D261_9SPHN</name>
<dbReference type="InterPro" id="IPR058163">
    <property type="entry name" value="LysR-type_TF_proteobact-type"/>
</dbReference>
<gene>
    <name evidence="3" type="ORF">ABVV53_10745</name>
</gene>
<protein>
    <submittedName>
        <fullName evidence="3">LysR substrate-binding domain-containing protein</fullName>
    </submittedName>
</protein>
<dbReference type="Proteomes" id="UP001548713">
    <property type="component" value="Unassembled WGS sequence"/>
</dbReference>
<organism evidence="3 4">
    <name type="scientific">Novosphingobium kalidii</name>
    <dbReference type="NCBI Taxonomy" id="3230299"/>
    <lineage>
        <taxon>Bacteria</taxon>
        <taxon>Pseudomonadati</taxon>
        <taxon>Pseudomonadota</taxon>
        <taxon>Alphaproteobacteria</taxon>
        <taxon>Sphingomonadales</taxon>
        <taxon>Sphingomonadaceae</taxon>
        <taxon>Novosphingobium</taxon>
    </lineage>
</organism>
<dbReference type="SUPFAM" id="SSF53850">
    <property type="entry name" value="Periplasmic binding protein-like II"/>
    <property type="match status" value="1"/>
</dbReference>
<reference evidence="3 4" key="1">
    <citation type="submission" date="2024-07" db="EMBL/GenBank/DDBJ databases">
        <title>Novosphingobium kalidii RD2P27.</title>
        <authorList>
            <person name="Sun J.-Q."/>
        </authorList>
    </citation>
    <scope>NUCLEOTIDE SEQUENCE [LARGE SCALE GENOMIC DNA]</scope>
    <source>
        <strain evidence="3 4">RD2P27</strain>
    </source>
</reference>
<comment type="similarity">
    <text evidence="1">Belongs to the LysR transcriptional regulatory family.</text>
</comment>
<evidence type="ECO:0000313" key="3">
    <source>
        <dbReference type="EMBL" id="MET1755931.1"/>
    </source>
</evidence>
<dbReference type="PANTHER" id="PTHR30537">
    <property type="entry name" value="HTH-TYPE TRANSCRIPTIONAL REGULATOR"/>
    <property type="match status" value="1"/>
</dbReference>
<dbReference type="RefSeq" id="WP_353984427.1">
    <property type="nucleotide sequence ID" value="NZ_JBEWLY010000015.1"/>
</dbReference>
<keyword evidence="4" id="KW-1185">Reference proteome</keyword>
<dbReference type="PANTHER" id="PTHR30537:SF74">
    <property type="entry name" value="HTH-TYPE TRANSCRIPTIONAL REGULATOR TRPI"/>
    <property type="match status" value="1"/>
</dbReference>
<evidence type="ECO:0000259" key="2">
    <source>
        <dbReference type="Pfam" id="PF03466"/>
    </source>
</evidence>
<dbReference type="EMBL" id="JBEWLY010000015">
    <property type="protein sequence ID" value="MET1755931.1"/>
    <property type="molecule type" value="Genomic_DNA"/>
</dbReference>
<proteinExistence type="inferred from homology"/>
<dbReference type="InterPro" id="IPR005119">
    <property type="entry name" value="LysR_subst-bd"/>
</dbReference>
<sequence>MLLASETRAGDWADWLEVAGLRHLAAHPRQIFDHFYVTRQAVEDGLGLGIGPMPMLQIDITSGKLMTPLPQVQVRRAGYVAVIPRRGDVGDLLAGFVDWLACQTRAAIDGLG</sequence>